<reference evidence="2 3" key="1">
    <citation type="submission" date="2019-08" db="EMBL/GenBank/DDBJ databases">
        <title>Complete genome sequence of Candidatus Uab amorphum.</title>
        <authorList>
            <person name="Shiratori T."/>
            <person name="Suzuki S."/>
            <person name="Kakizawa Y."/>
            <person name="Ishida K."/>
        </authorList>
    </citation>
    <scope>NUCLEOTIDE SEQUENCE [LARGE SCALE GENOMIC DNA]</scope>
    <source>
        <strain evidence="2 3">SRT547</strain>
    </source>
</reference>
<protein>
    <submittedName>
        <fullName evidence="2">Uncharacterized protein</fullName>
    </submittedName>
</protein>
<keyword evidence="1" id="KW-0732">Signal</keyword>
<keyword evidence="3" id="KW-1185">Reference proteome</keyword>
<sequence>MRYIAIMLVLFGCLFTVANDDQALVYYASFDEGQSNCIYDGLVALGSEGQQVVKVKAMNVVFSQEQIGRVDLVVKAGDQVQEFFSVASGKQELNFDLAKAAKLEVSSQAYAFSGIENAMVSVVFDVEFAASAADVRAPKKPYGNLQLQVHKVKNGKNISFVGAMNINRAGSFNAATYTAKTAGNVSIKVAAINKNGGGKEIALFNKKTKKGETYFLNHKPIRSNGIFVVSTVVRNVNGAAKFNAGAVTYAVIKKATAPGQKPNNAPKKPYGNLRLRVSPYNQGKGASFVGLSEILHRGNFNSATFTAQTTGKVVIKVAAINANGNTKEISLFNKSVKKGETYLVNHKPIRSTGMFVVTTTVTGPKSAKGFNAGGLSYAVTKK</sequence>
<accession>A0A5S9INL4</accession>
<evidence type="ECO:0000313" key="3">
    <source>
        <dbReference type="Proteomes" id="UP000326354"/>
    </source>
</evidence>
<name>A0A5S9INL4_UABAM</name>
<dbReference type="KEGG" id="uam:UABAM_03097"/>
<evidence type="ECO:0000313" key="2">
    <source>
        <dbReference type="EMBL" id="BBM84736.1"/>
    </source>
</evidence>
<evidence type="ECO:0000256" key="1">
    <source>
        <dbReference type="SAM" id="SignalP"/>
    </source>
</evidence>
<proteinExistence type="predicted"/>
<gene>
    <name evidence="2" type="ORF">UABAM_03097</name>
</gene>
<feature type="signal peptide" evidence="1">
    <location>
        <begin position="1"/>
        <end position="18"/>
    </location>
</feature>
<organism evidence="2 3">
    <name type="scientific">Uabimicrobium amorphum</name>
    <dbReference type="NCBI Taxonomy" id="2596890"/>
    <lineage>
        <taxon>Bacteria</taxon>
        <taxon>Pseudomonadati</taxon>
        <taxon>Planctomycetota</taxon>
        <taxon>Candidatus Uabimicrobiia</taxon>
        <taxon>Candidatus Uabimicrobiales</taxon>
        <taxon>Candidatus Uabimicrobiaceae</taxon>
        <taxon>Candidatus Uabimicrobium</taxon>
    </lineage>
</organism>
<dbReference type="Proteomes" id="UP000326354">
    <property type="component" value="Chromosome"/>
</dbReference>
<dbReference type="EMBL" id="AP019860">
    <property type="protein sequence ID" value="BBM84736.1"/>
    <property type="molecule type" value="Genomic_DNA"/>
</dbReference>
<dbReference type="AlphaFoldDB" id="A0A5S9INL4"/>
<dbReference type="RefSeq" id="WP_151968870.1">
    <property type="nucleotide sequence ID" value="NZ_AP019860.1"/>
</dbReference>
<feature type="chain" id="PRO_5024882443" evidence="1">
    <location>
        <begin position="19"/>
        <end position="382"/>
    </location>
</feature>